<dbReference type="EMBL" id="JACASF010000007">
    <property type="protein sequence ID" value="KAF6469722.1"/>
    <property type="molecule type" value="Genomic_DNA"/>
</dbReference>
<dbReference type="PROSITE" id="PS51257">
    <property type="entry name" value="PROKAR_LIPOPROTEIN"/>
    <property type="match status" value="1"/>
</dbReference>
<evidence type="ECO:0000313" key="3">
    <source>
        <dbReference type="Proteomes" id="UP000550707"/>
    </source>
</evidence>
<gene>
    <name evidence="2" type="ORF">HJG59_011099</name>
</gene>
<protein>
    <submittedName>
        <fullName evidence="2">Uncharacterized protein</fullName>
    </submittedName>
</protein>
<keyword evidence="1" id="KW-0732">Signal</keyword>
<dbReference type="InParanoid" id="A0A7J8HDG5"/>
<sequence>MGHMGRRRHQGLLWHASSGTLLLGACPCSEATLGWCCWPRHYPRGDLSYAGCLCVPHEQMAMMERIQRSHDCPQLFLGRAPGHALSIFLRWASRGLSRAAARRPVCGEPGHGAHASALVEEEIRQSNGRLQYGQGNNDPLL</sequence>
<organism evidence="2 3">
    <name type="scientific">Molossus molossus</name>
    <name type="common">Pallas' mastiff bat</name>
    <name type="synonym">Vespertilio molossus</name>
    <dbReference type="NCBI Taxonomy" id="27622"/>
    <lineage>
        <taxon>Eukaryota</taxon>
        <taxon>Metazoa</taxon>
        <taxon>Chordata</taxon>
        <taxon>Craniata</taxon>
        <taxon>Vertebrata</taxon>
        <taxon>Euteleostomi</taxon>
        <taxon>Mammalia</taxon>
        <taxon>Eutheria</taxon>
        <taxon>Laurasiatheria</taxon>
        <taxon>Chiroptera</taxon>
        <taxon>Yangochiroptera</taxon>
        <taxon>Molossidae</taxon>
        <taxon>Molossus</taxon>
    </lineage>
</organism>
<dbReference type="Proteomes" id="UP000550707">
    <property type="component" value="Unassembled WGS sequence"/>
</dbReference>
<proteinExistence type="predicted"/>
<keyword evidence="3" id="KW-1185">Reference proteome</keyword>
<name>A0A7J8HDG5_MOLMO</name>
<evidence type="ECO:0000256" key="1">
    <source>
        <dbReference type="SAM" id="SignalP"/>
    </source>
</evidence>
<dbReference type="AlphaFoldDB" id="A0A7J8HDG5"/>
<reference evidence="2 3" key="1">
    <citation type="journal article" date="2020" name="Nature">
        <title>Six reference-quality genomes reveal evolution of bat adaptations.</title>
        <authorList>
            <person name="Jebb D."/>
            <person name="Huang Z."/>
            <person name="Pippel M."/>
            <person name="Hughes G.M."/>
            <person name="Lavrichenko K."/>
            <person name="Devanna P."/>
            <person name="Winkler S."/>
            <person name="Jermiin L.S."/>
            <person name="Skirmuntt E.C."/>
            <person name="Katzourakis A."/>
            <person name="Burkitt-Gray L."/>
            <person name="Ray D.A."/>
            <person name="Sullivan K.A.M."/>
            <person name="Roscito J.G."/>
            <person name="Kirilenko B.M."/>
            <person name="Davalos L.M."/>
            <person name="Corthals A.P."/>
            <person name="Power M.L."/>
            <person name="Jones G."/>
            <person name="Ransome R.D."/>
            <person name="Dechmann D.K.N."/>
            <person name="Locatelli A.G."/>
            <person name="Puechmaille S.J."/>
            <person name="Fedrigo O."/>
            <person name="Jarvis E.D."/>
            <person name="Hiller M."/>
            <person name="Vernes S.C."/>
            <person name="Myers E.W."/>
            <person name="Teeling E.C."/>
        </authorList>
    </citation>
    <scope>NUCLEOTIDE SEQUENCE [LARGE SCALE GENOMIC DNA]</scope>
    <source>
        <strain evidence="2">MMolMol1</strain>
        <tissue evidence="2">Muscle</tissue>
    </source>
</reference>
<evidence type="ECO:0000313" key="2">
    <source>
        <dbReference type="EMBL" id="KAF6469722.1"/>
    </source>
</evidence>
<feature type="chain" id="PRO_5029480895" evidence="1">
    <location>
        <begin position="32"/>
        <end position="141"/>
    </location>
</feature>
<feature type="signal peptide" evidence="1">
    <location>
        <begin position="1"/>
        <end position="31"/>
    </location>
</feature>
<comment type="caution">
    <text evidence="2">The sequence shown here is derived from an EMBL/GenBank/DDBJ whole genome shotgun (WGS) entry which is preliminary data.</text>
</comment>
<accession>A0A7J8HDG5</accession>